<keyword evidence="2" id="KW-1185">Reference proteome</keyword>
<sequence>MIPLHLPHRVTVRRMVRAGADPYGNDEVTAVEVNVAAHVQTRGNTAKPSQSLRRAPVTMHVPADVTVFDGDEITWAGRKLRVLGDVTHQLDLFTGAPAYGEVELEAVS</sequence>
<name>A0ABX8QPD4_9ACTN</name>
<protein>
    <recommendedName>
        <fullName evidence="3">Head-to-tail stopper</fullName>
    </recommendedName>
</protein>
<organism evidence="1 2">
    <name type="scientific">Actinomadura graeca</name>
    <dbReference type="NCBI Taxonomy" id="2750812"/>
    <lineage>
        <taxon>Bacteria</taxon>
        <taxon>Bacillati</taxon>
        <taxon>Actinomycetota</taxon>
        <taxon>Actinomycetes</taxon>
        <taxon>Streptosporangiales</taxon>
        <taxon>Thermomonosporaceae</taxon>
        <taxon>Actinomadura</taxon>
    </lineage>
</organism>
<dbReference type="RefSeq" id="WP_231332627.1">
    <property type="nucleotide sequence ID" value="NZ_CP059572.1"/>
</dbReference>
<dbReference type="EMBL" id="CP059572">
    <property type="protein sequence ID" value="QXJ19612.1"/>
    <property type="molecule type" value="Genomic_DNA"/>
</dbReference>
<dbReference type="Proteomes" id="UP001049518">
    <property type="component" value="Chromosome"/>
</dbReference>
<proteinExistence type="predicted"/>
<evidence type="ECO:0000313" key="1">
    <source>
        <dbReference type="EMBL" id="QXJ19612.1"/>
    </source>
</evidence>
<evidence type="ECO:0000313" key="2">
    <source>
        <dbReference type="Proteomes" id="UP001049518"/>
    </source>
</evidence>
<accession>A0ABX8QPD4</accession>
<gene>
    <name evidence="1" type="ORF">AGRA3207_000174</name>
</gene>
<evidence type="ECO:0008006" key="3">
    <source>
        <dbReference type="Google" id="ProtNLM"/>
    </source>
</evidence>
<reference evidence="1" key="1">
    <citation type="submission" date="2020-07" db="EMBL/GenBank/DDBJ databases">
        <authorList>
            <person name="Tarantini F.S."/>
            <person name="Hong K.W."/>
            <person name="Chan K.G."/>
        </authorList>
    </citation>
    <scope>NUCLEOTIDE SEQUENCE</scope>
    <source>
        <strain evidence="1">32-07</strain>
    </source>
</reference>